<accession>A0ABV7Z158</accession>
<dbReference type="EMBL" id="JBHRYQ010000001">
    <property type="protein sequence ID" value="MFC3812047.1"/>
    <property type="molecule type" value="Genomic_DNA"/>
</dbReference>
<dbReference type="PROSITE" id="PS00041">
    <property type="entry name" value="HTH_ARAC_FAMILY_1"/>
    <property type="match status" value="1"/>
</dbReference>
<dbReference type="Gene3D" id="1.10.10.60">
    <property type="entry name" value="Homeodomain-like"/>
    <property type="match status" value="2"/>
</dbReference>
<comment type="caution">
    <text evidence="5">The sequence shown here is derived from an EMBL/GenBank/DDBJ whole genome shotgun (WGS) entry which is preliminary data.</text>
</comment>
<proteinExistence type="predicted"/>
<dbReference type="RefSeq" id="WP_379838908.1">
    <property type="nucleotide sequence ID" value="NZ_JBHRYQ010000001.1"/>
</dbReference>
<dbReference type="SMART" id="SM00342">
    <property type="entry name" value="HTH_ARAC"/>
    <property type="match status" value="1"/>
</dbReference>
<evidence type="ECO:0000256" key="3">
    <source>
        <dbReference type="ARBA" id="ARBA00023163"/>
    </source>
</evidence>
<evidence type="ECO:0000313" key="5">
    <source>
        <dbReference type="EMBL" id="MFC3812047.1"/>
    </source>
</evidence>
<feature type="domain" description="HTH araC/xylS-type" evidence="4">
    <location>
        <begin position="203"/>
        <end position="301"/>
    </location>
</feature>
<dbReference type="InterPro" id="IPR018060">
    <property type="entry name" value="HTH_AraC"/>
</dbReference>
<protein>
    <submittedName>
        <fullName evidence="5">Helix-turn-helix domain-containing protein</fullName>
    </submittedName>
</protein>
<dbReference type="PANTHER" id="PTHR43280">
    <property type="entry name" value="ARAC-FAMILY TRANSCRIPTIONAL REGULATOR"/>
    <property type="match status" value="1"/>
</dbReference>
<keyword evidence="6" id="KW-1185">Reference proteome</keyword>
<evidence type="ECO:0000313" key="6">
    <source>
        <dbReference type="Proteomes" id="UP001595616"/>
    </source>
</evidence>
<reference evidence="6" key="1">
    <citation type="journal article" date="2019" name="Int. J. Syst. Evol. Microbiol.">
        <title>The Global Catalogue of Microorganisms (GCM) 10K type strain sequencing project: providing services to taxonomists for standard genome sequencing and annotation.</title>
        <authorList>
            <consortium name="The Broad Institute Genomics Platform"/>
            <consortium name="The Broad Institute Genome Sequencing Center for Infectious Disease"/>
            <person name="Wu L."/>
            <person name="Ma J."/>
        </authorList>
    </citation>
    <scope>NUCLEOTIDE SEQUENCE [LARGE SCALE GENOMIC DNA]</scope>
    <source>
        <strain evidence="6">CECT 7956</strain>
    </source>
</reference>
<name>A0ABV7Z158_9BACT</name>
<keyword evidence="3" id="KW-0804">Transcription</keyword>
<dbReference type="Pfam" id="PF12833">
    <property type="entry name" value="HTH_18"/>
    <property type="match status" value="1"/>
</dbReference>
<dbReference type="Proteomes" id="UP001595616">
    <property type="component" value="Unassembled WGS sequence"/>
</dbReference>
<evidence type="ECO:0000259" key="4">
    <source>
        <dbReference type="PROSITE" id="PS01124"/>
    </source>
</evidence>
<gene>
    <name evidence="5" type="ORF">ACFOOI_15410</name>
</gene>
<evidence type="ECO:0000256" key="2">
    <source>
        <dbReference type="ARBA" id="ARBA00023125"/>
    </source>
</evidence>
<organism evidence="5 6">
    <name type="scientific">Lacihabitans lacunae</name>
    <dbReference type="NCBI Taxonomy" id="1028214"/>
    <lineage>
        <taxon>Bacteria</taxon>
        <taxon>Pseudomonadati</taxon>
        <taxon>Bacteroidota</taxon>
        <taxon>Cytophagia</taxon>
        <taxon>Cytophagales</taxon>
        <taxon>Leadbetterellaceae</taxon>
        <taxon>Lacihabitans</taxon>
    </lineage>
</organism>
<keyword evidence="2" id="KW-0238">DNA-binding</keyword>
<dbReference type="InterPro" id="IPR009057">
    <property type="entry name" value="Homeodomain-like_sf"/>
</dbReference>
<sequence length="308" mass="35450">MEDYNKIIESLGVKFGKARHINILQPIKIKNFYDVENTLLVLYNGDVRIEGVDEKIEVGDILFIPGGKATTITYGVGEPKPISFEEFMTRRENYFEAMHEPSEIGIVKNSFGLISFEAKVFDSVNFFTSLDIPPFFIYKDSKLAQLIKEILIEDFTDEAGRGRVIANKTEEAVIEVIRYILRNRMFVEQLATNSTYFKDPRLIDIFTYIKNNISGDLSNKQLANVANVSEDYVGQYFKMLTGINPQDYIEYQRMEEAVNLLRTSKKSIRAIGSEVGYKDTAYFCRRFKMMFGIPAGKMRRRESLMIGK</sequence>
<dbReference type="PANTHER" id="PTHR43280:SF2">
    <property type="entry name" value="HTH-TYPE TRANSCRIPTIONAL REGULATOR EXSA"/>
    <property type="match status" value="1"/>
</dbReference>
<dbReference type="SUPFAM" id="SSF46689">
    <property type="entry name" value="Homeodomain-like"/>
    <property type="match status" value="2"/>
</dbReference>
<dbReference type="InterPro" id="IPR018062">
    <property type="entry name" value="HTH_AraC-typ_CS"/>
</dbReference>
<dbReference type="PROSITE" id="PS01124">
    <property type="entry name" value="HTH_ARAC_FAMILY_2"/>
    <property type="match status" value="1"/>
</dbReference>
<keyword evidence="1" id="KW-0805">Transcription regulation</keyword>
<evidence type="ECO:0000256" key="1">
    <source>
        <dbReference type="ARBA" id="ARBA00023015"/>
    </source>
</evidence>